<feature type="domain" description="Peptidase M15C" evidence="2">
    <location>
        <begin position="209"/>
        <end position="289"/>
    </location>
</feature>
<feature type="transmembrane region" description="Helical" evidence="1">
    <location>
        <begin position="78"/>
        <end position="96"/>
    </location>
</feature>
<dbReference type="OrthoDB" id="9799970at2"/>
<dbReference type="STRING" id="29422.Lbru_0824"/>
<evidence type="ECO:0000256" key="1">
    <source>
        <dbReference type="SAM" id="Phobius"/>
    </source>
</evidence>
<dbReference type="Pfam" id="PF13539">
    <property type="entry name" value="Peptidase_M15_4"/>
    <property type="match status" value="1"/>
</dbReference>
<evidence type="ECO:0000313" key="3">
    <source>
        <dbReference type="EMBL" id="KTC86330.1"/>
    </source>
</evidence>
<dbReference type="SUPFAM" id="SSF55166">
    <property type="entry name" value="Hedgehog/DD-peptidase"/>
    <property type="match status" value="1"/>
</dbReference>
<accession>A0A0W0SSD2</accession>
<name>A0A0W0SSD2_9GAMM</name>
<keyword evidence="1" id="KW-1133">Transmembrane helix</keyword>
<keyword evidence="1" id="KW-0812">Transmembrane</keyword>
<dbReference type="PATRIC" id="fig|29422.6.peg.861"/>
<dbReference type="GO" id="GO:0008233">
    <property type="term" value="F:peptidase activity"/>
    <property type="evidence" value="ECO:0007669"/>
    <property type="project" value="InterPro"/>
</dbReference>
<dbReference type="EMBL" id="LNXV01000005">
    <property type="protein sequence ID" value="KTC86330.1"/>
    <property type="molecule type" value="Genomic_DNA"/>
</dbReference>
<organism evidence="3 4">
    <name type="scientific">Legionella brunensis</name>
    <dbReference type="NCBI Taxonomy" id="29422"/>
    <lineage>
        <taxon>Bacteria</taxon>
        <taxon>Pseudomonadati</taxon>
        <taxon>Pseudomonadota</taxon>
        <taxon>Gammaproteobacteria</taxon>
        <taxon>Legionellales</taxon>
        <taxon>Legionellaceae</taxon>
        <taxon>Legionella</taxon>
    </lineage>
</organism>
<evidence type="ECO:0000259" key="2">
    <source>
        <dbReference type="Pfam" id="PF13539"/>
    </source>
</evidence>
<sequence>MAWLLLILAGLFEVVCHYRFETKSSLERMRIGFVYNSTILVGKALIFCASLLRYFLYTALRCLKIKAFRLKLANYKQTLIHFALFMVFFPVLIYAHETAKQGFESHVSLIPPAVQKRIKMYTWHKDCPLPLKDLRYIKLSYWGFDKKTHFGVLIVNKSLAKEVVQIFKSLYLQHFPIEQMQTMDAFKGNDDVAMAANNTSAFNCRPVTGHPGIFSQHSYGRAIDINPKINPYVSGKRVTPRSSTKFVDRKKNYPGKITKDSFIYKLFTQNGWDWGGNWYDVQDYQHFEKRAHGAKRNPYGY</sequence>
<proteinExistence type="predicted"/>
<comment type="caution">
    <text evidence="3">The sequence shown here is derived from an EMBL/GenBank/DDBJ whole genome shotgun (WGS) entry which is preliminary data.</text>
</comment>
<keyword evidence="1" id="KW-0472">Membrane</keyword>
<dbReference type="InterPro" id="IPR039561">
    <property type="entry name" value="Peptidase_M15C"/>
</dbReference>
<dbReference type="CDD" id="cd14845">
    <property type="entry name" value="L-Ala-D-Glu_peptidase_like"/>
    <property type="match status" value="1"/>
</dbReference>
<feature type="transmembrane region" description="Helical" evidence="1">
    <location>
        <begin position="32"/>
        <end position="57"/>
    </location>
</feature>
<evidence type="ECO:0000313" key="4">
    <source>
        <dbReference type="Proteomes" id="UP000054742"/>
    </source>
</evidence>
<dbReference type="InterPro" id="IPR009045">
    <property type="entry name" value="Zn_M74/Hedgehog-like"/>
</dbReference>
<reference evidence="3 4" key="1">
    <citation type="submission" date="2015-11" db="EMBL/GenBank/DDBJ databases">
        <title>Genomic analysis of 38 Legionella species identifies large and diverse effector repertoires.</title>
        <authorList>
            <person name="Burstein D."/>
            <person name="Amaro F."/>
            <person name="Zusman T."/>
            <person name="Lifshitz Z."/>
            <person name="Cohen O."/>
            <person name="Gilbert J.A."/>
            <person name="Pupko T."/>
            <person name="Shuman H.A."/>
            <person name="Segal G."/>
        </authorList>
    </citation>
    <scope>NUCLEOTIDE SEQUENCE [LARGE SCALE GENOMIC DNA]</scope>
    <source>
        <strain evidence="3 4">ATCC 43878</strain>
    </source>
</reference>
<dbReference type="AlphaFoldDB" id="A0A0W0SSD2"/>
<keyword evidence="4" id="KW-1185">Reference proteome</keyword>
<dbReference type="Gene3D" id="3.30.1380.10">
    <property type="match status" value="1"/>
</dbReference>
<dbReference type="Proteomes" id="UP000054742">
    <property type="component" value="Unassembled WGS sequence"/>
</dbReference>
<gene>
    <name evidence="3" type="ORF">Lbru_0824</name>
</gene>
<protein>
    <recommendedName>
        <fullName evidence="2">Peptidase M15C domain-containing protein</fullName>
    </recommendedName>
</protein>